<feature type="transmembrane region" description="Helical" evidence="6">
    <location>
        <begin position="310"/>
        <end position="329"/>
    </location>
</feature>
<proteinExistence type="predicted"/>
<evidence type="ECO:0000313" key="9">
    <source>
        <dbReference type="Proteomes" id="UP000002487"/>
    </source>
</evidence>
<dbReference type="EMBL" id="AE010299">
    <property type="protein sequence ID" value="AAM07325.1"/>
    <property type="molecule type" value="Genomic_DNA"/>
</dbReference>
<dbReference type="PANTHER" id="PTHR35402">
    <property type="entry name" value="INTEGRAL MEMBRANE PROTEIN-RELATED"/>
    <property type="match status" value="1"/>
</dbReference>
<dbReference type="GO" id="GO:0005886">
    <property type="term" value="C:plasma membrane"/>
    <property type="evidence" value="ECO:0007669"/>
    <property type="project" value="UniProtKB-SubCell"/>
</dbReference>
<evidence type="ECO:0000256" key="4">
    <source>
        <dbReference type="ARBA" id="ARBA00022989"/>
    </source>
</evidence>
<feature type="transmembrane region" description="Helical" evidence="6">
    <location>
        <begin position="618"/>
        <end position="637"/>
    </location>
</feature>
<dbReference type="PhylomeDB" id="Q8TJ14"/>
<dbReference type="InterPro" id="IPR042094">
    <property type="entry name" value="T2SS_GspF_sf"/>
</dbReference>
<evidence type="ECO:0000256" key="3">
    <source>
        <dbReference type="ARBA" id="ARBA00022692"/>
    </source>
</evidence>
<evidence type="ECO:0000313" key="8">
    <source>
        <dbReference type="EMBL" id="AAM07325.1"/>
    </source>
</evidence>
<comment type="subcellular location">
    <subcellularLocation>
        <location evidence="1">Cell membrane</location>
        <topology evidence="1">Multi-pass membrane protein</topology>
    </subcellularLocation>
</comment>
<dbReference type="Pfam" id="PF00482">
    <property type="entry name" value="T2SSF"/>
    <property type="match status" value="2"/>
</dbReference>
<feature type="domain" description="Type II secretion system protein GspF" evidence="7">
    <location>
        <begin position="467"/>
        <end position="592"/>
    </location>
</feature>
<dbReference type="InterPro" id="IPR018076">
    <property type="entry name" value="T2SS_GspF_dom"/>
</dbReference>
<keyword evidence="2" id="KW-1003">Cell membrane</keyword>
<dbReference type="KEGG" id="mac:MA_3976"/>
<keyword evidence="9" id="KW-1185">Reference proteome</keyword>
<keyword evidence="3 6" id="KW-0812">Transmembrane</keyword>
<dbReference type="Proteomes" id="UP000002487">
    <property type="component" value="Chromosome"/>
</dbReference>
<keyword evidence="5 6" id="KW-0472">Membrane</keyword>
<feature type="transmembrane region" description="Helical" evidence="6">
    <location>
        <begin position="274"/>
        <end position="298"/>
    </location>
</feature>
<keyword evidence="4 6" id="KW-1133">Transmembrane helix</keyword>
<dbReference type="InParanoid" id="Q8TJ14"/>
<feature type="transmembrane region" description="Helical" evidence="6">
    <location>
        <begin position="396"/>
        <end position="414"/>
    </location>
</feature>
<dbReference type="PANTHER" id="PTHR35402:SF1">
    <property type="entry name" value="TYPE II SECRETION SYSTEM PROTEIN GSPF DOMAIN-CONTAINING PROTEIN"/>
    <property type="match status" value="1"/>
</dbReference>
<dbReference type="EnsemblBacteria" id="AAM07325">
    <property type="protein sequence ID" value="AAM07325"/>
    <property type="gene ID" value="MA_3976"/>
</dbReference>
<dbReference type="STRING" id="188937.MA_3976"/>
<name>Q8TJ14_METAC</name>
<evidence type="ECO:0000256" key="1">
    <source>
        <dbReference type="ARBA" id="ARBA00004651"/>
    </source>
</evidence>
<feature type="domain" description="Type II secretion system protein GspF" evidence="7">
    <location>
        <begin position="175"/>
        <end position="295"/>
    </location>
</feature>
<feature type="transmembrane region" description="Helical" evidence="6">
    <location>
        <begin position="64"/>
        <end position="83"/>
    </location>
</feature>
<feature type="transmembrane region" description="Helical" evidence="6">
    <location>
        <begin position="649"/>
        <end position="666"/>
    </location>
</feature>
<accession>Q8TJ14</accession>
<dbReference type="Gene3D" id="1.20.81.30">
    <property type="entry name" value="Type II secretion system (T2SS), domain F"/>
    <property type="match status" value="1"/>
</dbReference>
<dbReference type="InterPro" id="IPR056569">
    <property type="entry name" value="ArlJ-like"/>
</dbReference>
<feature type="transmembrane region" description="Helical" evidence="6">
    <location>
        <begin position="434"/>
        <end position="452"/>
    </location>
</feature>
<protein>
    <recommendedName>
        <fullName evidence="7">Type II secretion system protein GspF domain-containing protein</fullName>
    </recommendedName>
</protein>
<sequence length="667" mass="74278">MEAIPCGIWYCTTVKGVSMNAINTLAFRIFGEKILENEDRYALFRIKLRQSQIPLPVEQYVSTAILYSLLAGIFGGLAGLLIGKQLFKGTTPESIVSTFGISSWVTRVVEAPVLIEAHFPFILTIVGGLIFFSMIAAFTYGLIMAYPPMKADSRKRAINATMPHATAFLYVLQRGGGMTIFDIMKSLSKHSHLYGTASHEFGNIIRDVEYFGKDLQDALWNAADRTPSEQFKDLVDGLISIVSGGGDITLYLKNKTDLYKSNANKEHKRFLDTLGLLAEVYITVFVVGPLFLMVILVVMNMIDNGGATNLYILVYGAIPFGTAIFLVFLDMLTGDAEKMPEEKTSRIKSDSFSDVRVKPWTERDEELLQKMAFYEKVNRVKNVILHPIKTMLDRPVYAFVISVPIALGYFASAFLKQMPYEGGFIETASTLDDYIFVTLLVLFIPYIIFHELEVRKIRQIEDQVPEFLKRLASINGTGILLADAIAITAQSNMGKLRSEIKCTVADIRWNSNLEEALKRFEARIRTNMTRRSLTLIAKASESTGDIHKVISTVADDADIEKNLKKERSAEMFIYVFIIFVTFCVFLVIVYVLAAFFLPALDGSSNPAMSMGGFDLKEYTLLFFHAALLQGLGSGMVAGKMGSGSISSGLKHSLAMMTVSYVLFTLFI</sequence>
<evidence type="ECO:0000256" key="5">
    <source>
        <dbReference type="ARBA" id="ARBA00023136"/>
    </source>
</evidence>
<evidence type="ECO:0000259" key="7">
    <source>
        <dbReference type="Pfam" id="PF00482"/>
    </source>
</evidence>
<gene>
    <name evidence="8" type="ordered locus">MA_3976</name>
</gene>
<evidence type="ECO:0000256" key="6">
    <source>
        <dbReference type="SAM" id="Phobius"/>
    </source>
</evidence>
<feature type="transmembrane region" description="Helical" evidence="6">
    <location>
        <begin position="121"/>
        <end position="146"/>
    </location>
</feature>
<evidence type="ECO:0000256" key="2">
    <source>
        <dbReference type="ARBA" id="ARBA00022475"/>
    </source>
</evidence>
<dbReference type="AlphaFoldDB" id="Q8TJ14"/>
<feature type="transmembrane region" description="Helical" evidence="6">
    <location>
        <begin position="571"/>
        <end position="598"/>
    </location>
</feature>
<reference evidence="8 9" key="1">
    <citation type="journal article" date="2002" name="Genome Res.">
        <title>The genome of Methanosarcina acetivorans reveals extensive metabolic and physiological diversity.</title>
        <authorList>
            <person name="Galagan J.E."/>
            <person name="Nusbaum C."/>
            <person name="Roy A."/>
            <person name="Endrizzi M.G."/>
            <person name="Macdonald P."/>
            <person name="FitzHugh W."/>
            <person name="Calvo S."/>
            <person name="Engels R."/>
            <person name="Smirnov S."/>
            <person name="Atnoor D."/>
            <person name="Brown A."/>
            <person name="Allen N."/>
            <person name="Naylor J."/>
            <person name="Stange-Thomann N."/>
            <person name="DeArellano K."/>
            <person name="Johnson R."/>
            <person name="Linton L."/>
            <person name="McEwan P."/>
            <person name="McKernan K."/>
            <person name="Talamas J."/>
            <person name="Tirrell A."/>
            <person name="Ye W."/>
            <person name="Zimmer A."/>
            <person name="Barber R.D."/>
            <person name="Cann I."/>
            <person name="Graham D.E."/>
            <person name="Grahame D.A."/>
            <person name="Guss A."/>
            <person name="Hedderich R."/>
            <person name="Ingram-Smith C."/>
            <person name="Kuettner C.H."/>
            <person name="Krzycki J.A."/>
            <person name="Leigh J.A."/>
            <person name="Li W."/>
            <person name="Liu J."/>
            <person name="Mukhopadhyay B."/>
            <person name="Reeve J.N."/>
            <person name="Smith K."/>
            <person name="Springer T.A."/>
            <person name="Umayam L.A."/>
            <person name="White O."/>
            <person name="White R.H."/>
            <person name="de Macario E.C."/>
            <person name="Ferry J.G."/>
            <person name="Jarrell K.F."/>
            <person name="Jing H."/>
            <person name="Macario A.J.L."/>
            <person name="Paulsen I."/>
            <person name="Pritchett M."/>
            <person name="Sowers K.R."/>
            <person name="Swanson R.V."/>
            <person name="Zinder S.H."/>
            <person name="Lander E."/>
            <person name="Metcalf W.W."/>
            <person name="Birren B."/>
        </authorList>
    </citation>
    <scope>NUCLEOTIDE SEQUENCE [LARGE SCALE GENOMIC DNA]</scope>
    <source>
        <strain evidence="9">ATCC 35395 / DSM 2834 / JCM 12185 / C2A</strain>
    </source>
</reference>
<dbReference type="HOGENOM" id="CLU_017646_1_1_2"/>
<organism evidence="8 9">
    <name type="scientific">Methanosarcina acetivorans (strain ATCC 35395 / DSM 2834 / JCM 12185 / C2A)</name>
    <dbReference type="NCBI Taxonomy" id="188937"/>
    <lineage>
        <taxon>Archaea</taxon>
        <taxon>Methanobacteriati</taxon>
        <taxon>Methanobacteriota</taxon>
        <taxon>Stenosarchaea group</taxon>
        <taxon>Methanomicrobia</taxon>
        <taxon>Methanosarcinales</taxon>
        <taxon>Methanosarcinaceae</taxon>
        <taxon>Methanosarcina</taxon>
    </lineage>
</organism>